<dbReference type="AlphaFoldDB" id="A0A839IY25"/>
<accession>A0A839IY25</accession>
<evidence type="ECO:0000256" key="6">
    <source>
        <dbReference type="PIRSR" id="PIRSR006019-1"/>
    </source>
</evidence>
<dbReference type="InterPro" id="IPR016193">
    <property type="entry name" value="Cytidine_deaminase-like"/>
</dbReference>
<evidence type="ECO:0000313" key="9">
    <source>
        <dbReference type="EMBL" id="MBB1488986.1"/>
    </source>
</evidence>
<dbReference type="GO" id="GO:0008270">
    <property type="term" value="F:zinc ion binding"/>
    <property type="evidence" value="ECO:0007669"/>
    <property type="project" value="InterPro"/>
</dbReference>
<evidence type="ECO:0000256" key="1">
    <source>
        <dbReference type="ARBA" id="ARBA00001947"/>
    </source>
</evidence>
<keyword evidence="5 7" id="KW-0862">Zinc</keyword>
<dbReference type="PIRSF" id="PIRSF006019">
    <property type="entry name" value="dCMP_deaminase"/>
    <property type="match status" value="1"/>
</dbReference>
<dbReference type="Pfam" id="PF00383">
    <property type="entry name" value="dCMP_cyt_deam_1"/>
    <property type="match status" value="1"/>
</dbReference>
<evidence type="ECO:0000313" key="10">
    <source>
        <dbReference type="Proteomes" id="UP000565262"/>
    </source>
</evidence>
<keyword evidence="4" id="KW-0378">Hydrolase</keyword>
<evidence type="ECO:0000256" key="2">
    <source>
        <dbReference type="ARBA" id="ARBA00006576"/>
    </source>
</evidence>
<evidence type="ECO:0000259" key="8">
    <source>
        <dbReference type="PROSITE" id="PS51747"/>
    </source>
</evidence>
<dbReference type="Gene3D" id="3.40.140.10">
    <property type="entry name" value="Cytidine Deaminase, domain 2"/>
    <property type="match status" value="1"/>
</dbReference>
<evidence type="ECO:0000256" key="4">
    <source>
        <dbReference type="ARBA" id="ARBA00022801"/>
    </source>
</evidence>
<gene>
    <name evidence="9" type="ORF">H4O21_20455</name>
</gene>
<dbReference type="GO" id="GO:0006220">
    <property type="term" value="P:pyrimidine nucleotide metabolic process"/>
    <property type="evidence" value="ECO:0007669"/>
    <property type="project" value="InterPro"/>
</dbReference>
<feature type="active site" description="Proton donor" evidence="6">
    <location>
        <position position="80"/>
    </location>
</feature>
<dbReference type="CDD" id="cd01286">
    <property type="entry name" value="deoxycytidylate_deaminase"/>
    <property type="match status" value="1"/>
</dbReference>
<comment type="caution">
    <text evidence="9">The sequence shown here is derived from an EMBL/GenBank/DDBJ whole genome shotgun (WGS) entry which is preliminary data.</text>
</comment>
<dbReference type="InterPro" id="IPR015517">
    <property type="entry name" value="dCMP_deaminase-rel"/>
</dbReference>
<name>A0A839IY25_9GAMM</name>
<evidence type="ECO:0000256" key="7">
    <source>
        <dbReference type="PIRSR" id="PIRSR006019-2"/>
    </source>
</evidence>
<sequence length="170" mass="19108">MKTDYLSWPTYFMSIALLSSFRSKDRKTQNGACIVTPDNKIVGIGYNGLPNGCDDKDPDFWSDDDEDVLRSKHTYVVHAEQNAIYNSTPFDLKGTAIYATQFPCHICAQAIIQVGIKDVFYLRRKNGKHHEDSFKAVAKMFNASGVSYTDIADIPGYDSDYLDKMSELAP</sequence>
<proteinExistence type="inferred from homology"/>
<feature type="binding site" evidence="7">
    <location>
        <position position="107"/>
    </location>
    <ligand>
        <name>Zn(2+)</name>
        <dbReference type="ChEBI" id="CHEBI:29105"/>
        <note>catalytic</note>
    </ligand>
</feature>
<organism evidence="9 10">
    <name type="scientific">Oceanospirillum sediminis</name>
    <dbReference type="NCBI Taxonomy" id="2760088"/>
    <lineage>
        <taxon>Bacteria</taxon>
        <taxon>Pseudomonadati</taxon>
        <taxon>Pseudomonadota</taxon>
        <taxon>Gammaproteobacteria</taxon>
        <taxon>Oceanospirillales</taxon>
        <taxon>Oceanospirillaceae</taxon>
        <taxon>Oceanospirillum</taxon>
    </lineage>
</organism>
<dbReference type="SUPFAM" id="SSF53927">
    <property type="entry name" value="Cytidine deaminase-like"/>
    <property type="match status" value="1"/>
</dbReference>
<dbReference type="PANTHER" id="PTHR11086">
    <property type="entry name" value="DEOXYCYTIDYLATE DEAMINASE-RELATED"/>
    <property type="match status" value="1"/>
</dbReference>
<dbReference type="PROSITE" id="PS00903">
    <property type="entry name" value="CYT_DCMP_DEAMINASES_1"/>
    <property type="match status" value="1"/>
</dbReference>
<dbReference type="PANTHER" id="PTHR11086:SF18">
    <property type="entry name" value="DEOXYCYTIDYLATE DEAMINASE"/>
    <property type="match status" value="1"/>
</dbReference>
<dbReference type="GO" id="GO:0005737">
    <property type="term" value="C:cytoplasm"/>
    <property type="evidence" value="ECO:0007669"/>
    <property type="project" value="TreeGrafter"/>
</dbReference>
<keyword evidence="10" id="KW-1185">Reference proteome</keyword>
<comment type="similarity">
    <text evidence="2">Belongs to the cytidine and deoxycytidylate deaminase family.</text>
</comment>
<dbReference type="GO" id="GO:0004132">
    <property type="term" value="F:dCMP deaminase activity"/>
    <property type="evidence" value="ECO:0007669"/>
    <property type="project" value="InterPro"/>
</dbReference>
<reference evidence="9 10" key="1">
    <citation type="submission" date="2020-08" db="EMBL/GenBank/DDBJ databases">
        <title>Oceanospirillum sp. nov. isolated from marine sediment.</title>
        <authorList>
            <person name="Ji X."/>
        </authorList>
    </citation>
    <scope>NUCLEOTIDE SEQUENCE [LARGE SCALE GENOMIC DNA]</scope>
    <source>
        <strain evidence="9 10">D5</strain>
    </source>
</reference>
<dbReference type="InterPro" id="IPR016192">
    <property type="entry name" value="APOBEC/CMP_deaminase_Zn-bd"/>
</dbReference>
<dbReference type="InterPro" id="IPR035105">
    <property type="entry name" value="Deoxycytidylate_deaminase_dom"/>
</dbReference>
<evidence type="ECO:0000256" key="5">
    <source>
        <dbReference type="ARBA" id="ARBA00022833"/>
    </source>
</evidence>
<dbReference type="InterPro" id="IPR002125">
    <property type="entry name" value="CMP_dCMP_dom"/>
</dbReference>
<comment type="cofactor">
    <cofactor evidence="1 7">
        <name>Zn(2+)</name>
        <dbReference type="ChEBI" id="CHEBI:29105"/>
    </cofactor>
</comment>
<keyword evidence="3 7" id="KW-0479">Metal-binding</keyword>
<dbReference type="InterPro" id="IPR016473">
    <property type="entry name" value="dCMP_deaminase"/>
</dbReference>
<dbReference type="PROSITE" id="PS51747">
    <property type="entry name" value="CYT_DCMP_DEAMINASES_2"/>
    <property type="match status" value="1"/>
</dbReference>
<protein>
    <submittedName>
        <fullName evidence="9">dCMP deaminase family protein</fullName>
    </submittedName>
</protein>
<feature type="domain" description="CMP/dCMP-type deaminase" evidence="8">
    <location>
        <begin position="7"/>
        <end position="148"/>
    </location>
</feature>
<dbReference type="EMBL" id="JACJFM010000040">
    <property type="protein sequence ID" value="MBB1488986.1"/>
    <property type="molecule type" value="Genomic_DNA"/>
</dbReference>
<evidence type="ECO:0000256" key="3">
    <source>
        <dbReference type="ARBA" id="ARBA00022723"/>
    </source>
</evidence>
<feature type="binding site" evidence="7">
    <location>
        <position position="104"/>
    </location>
    <ligand>
        <name>Zn(2+)</name>
        <dbReference type="ChEBI" id="CHEBI:29105"/>
        <note>catalytic</note>
    </ligand>
</feature>
<feature type="binding site" evidence="7">
    <location>
        <position position="78"/>
    </location>
    <ligand>
        <name>Zn(2+)</name>
        <dbReference type="ChEBI" id="CHEBI:29105"/>
        <note>catalytic</note>
    </ligand>
</feature>
<dbReference type="Proteomes" id="UP000565262">
    <property type="component" value="Unassembled WGS sequence"/>
</dbReference>